<dbReference type="Proteomes" id="UP001150238">
    <property type="component" value="Unassembled WGS sequence"/>
</dbReference>
<comment type="caution">
    <text evidence="2">The sequence shown here is derived from an EMBL/GenBank/DDBJ whole genome shotgun (WGS) entry which is preliminary data.</text>
</comment>
<accession>A0A9W9A7N8</accession>
<feature type="transmembrane region" description="Helical" evidence="1">
    <location>
        <begin position="38"/>
        <end position="57"/>
    </location>
</feature>
<evidence type="ECO:0000313" key="3">
    <source>
        <dbReference type="Proteomes" id="UP001150238"/>
    </source>
</evidence>
<proteinExistence type="predicted"/>
<protein>
    <submittedName>
        <fullName evidence="2">Uncharacterized protein</fullName>
    </submittedName>
</protein>
<gene>
    <name evidence="2" type="ORF">C8J55DRAFT_516919</name>
</gene>
<keyword evidence="1" id="KW-1133">Transmembrane helix</keyword>
<keyword evidence="1" id="KW-0472">Membrane</keyword>
<sequence length="60" mass="6624">MISNLTCCFNIFSCASPSIFISSTILSDLNTMFIGPSISFLHPFCPLSTLLVFRLFLTSL</sequence>
<evidence type="ECO:0000256" key="1">
    <source>
        <dbReference type="SAM" id="Phobius"/>
    </source>
</evidence>
<name>A0A9W9A7N8_9AGAR</name>
<reference evidence="2" key="1">
    <citation type="submission" date="2022-08" db="EMBL/GenBank/DDBJ databases">
        <authorList>
            <consortium name="DOE Joint Genome Institute"/>
            <person name="Min B."/>
            <person name="Riley R."/>
            <person name="Sierra-Patev S."/>
            <person name="Naranjo-Ortiz M."/>
            <person name="Looney B."/>
            <person name="Konkel Z."/>
            <person name="Slot J.C."/>
            <person name="Sakamoto Y."/>
            <person name="Steenwyk J.L."/>
            <person name="Rokas A."/>
            <person name="Carro J."/>
            <person name="Camarero S."/>
            <person name="Ferreira P."/>
            <person name="Molpeceres G."/>
            <person name="Ruiz-Duenas F.J."/>
            <person name="Serrano A."/>
            <person name="Henrissat B."/>
            <person name="Drula E."/>
            <person name="Hughes K.W."/>
            <person name="Mata J.L."/>
            <person name="Ishikawa N.K."/>
            <person name="Vargas-Isla R."/>
            <person name="Ushijima S."/>
            <person name="Smith C.A."/>
            <person name="Ahrendt S."/>
            <person name="Andreopoulos W."/>
            <person name="He G."/>
            <person name="Labutti K."/>
            <person name="Lipzen A."/>
            <person name="Ng V."/>
            <person name="Sandor L."/>
            <person name="Barry K."/>
            <person name="Martinez A.T."/>
            <person name="Xiao Y."/>
            <person name="Gibbons J.G."/>
            <person name="Terashima K."/>
            <person name="Hibbett D.S."/>
            <person name="Grigoriev I.V."/>
        </authorList>
    </citation>
    <scope>NUCLEOTIDE SEQUENCE</scope>
    <source>
        <strain evidence="2">Sp2 HRB7682 ss15</strain>
    </source>
</reference>
<organism evidence="2 3">
    <name type="scientific">Lentinula lateritia</name>
    <dbReference type="NCBI Taxonomy" id="40482"/>
    <lineage>
        <taxon>Eukaryota</taxon>
        <taxon>Fungi</taxon>
        <taxon>Dikarya</taxon>
        <taxon>Basidiomycota</taxon>
        <taxon>Agaricomycotina</taxon>
        <taxon>Agaricomycetes</taxon>
        <taxon>Agaricomycetidae</taxon>
        <taxon>Agaricales</taxon>
        <taxon>Marasmiineae</taxon>
        <taxon>Omphalotaceae</taxon>
        <taxon>Lentinula</taxon>
    </lineage>
</organism>
<keyword evidence="1" id="KW-0812">Transmembrane</keyword>
<reference evidence="2" key="2">
    <citation type="journal article" date="2023" name="Proc. Natl. Acad. Sci. U.S.A.">
        <title>A global phylogenomic analysis of the shiitake genus Lentinula.</title>
        <authorList>
            <person name="Sierra-Patev S."/>
            <person name="Min B."/>
            <person name="Naranjo-Ortiz M."/>
            <person name="Looney B."/>
            <person name="Konkel Z."/>
            <person name="Slot J.C."/>
            <person name="Sakamoto Y."/>
            <person name="Steenwyk J.L."/>
            <person name="Rokas A."/>
            <person name="Carro J."/>
            <person name="Camarero S."/>
            <person name="Ferreira P."/>
            <person name="Molpeceres G."/>
            <person name="Ruiz-Duenas F.J."/>
            <person name="Serrano A."/>
            <person name="Henrissat B."/>
            <person name="Drula E."/>
            <person name="Hughes K.W."/>
            <person name="Mata J.L."/>
            <person name="Ishikawa N.K."/>
            <person name="Vargas-Isla R."/>
            <person name="Ushijima S."/>
            <person name="Smith C.A."/>
            <person name="Donoghue J."/>
            <person name="Ahrendt S."/>
            <person name="Andreopoulos W."/>
            <person name="He G."/>
            <person name="LaButti K."/>
            <person name="Lipzen A."/>
            <person name="Ng V."/>
            <person name="Riley R."/>
            <person name="Sandor L."/>
            <person name="Barry K."/>
            <person name="Martinez A.T."/>
            <person name="Xiao Y."/>
            <person name="Gibbons J.G."/>
            <person name="Terashima K."/>
            <person name="Grigoriev I.V."/>
            <person name="Hibbett D."/>
        </authorList>
    </citation>
    <scope>NUCLEOTIDE SEQUENCE</scope>
    <source>
        <strain evidence="2">Sp2 HRB7682 ss15</strain>
    </source>
</reference>
<feature type="transmembrane region" description="Helical" evidence="1">
    <location>
        <begin position="7"/>
        <end position="26"/>
    </location>
</feature>
<evidence type="ECO:0000313" key="2">
    <source>
        <dbReference type="EMBL" id="KAJ4476435.1"/>
    </source>
</evidence>
<dbReference type="EMBL" id="JANVFS010000020">
    <property type="protein sequence ID" value="KAJ4476435.1"/>
    <property type="molecule type" value="Genomic_DNA"/>
</dbReference>
<dbReference type="AlphaFoldDB" id="A0A9W9A7N8"/>